<gene>
    <name evidence="2" type="ORF">EZS28_034220</name>
</gene>
<evidence type="ECO:0000313" key="3">
    <source>
        <dbReference type="Proteomes" id="UP000324800"/>
    </source>
</evidence>
<comment type="caution">
    <text evidence="2">The sequence shown here is derived from an EMBL/GenBank/DDBJ whole genome shotgun (WGS) entry which is preliminary data.</text>
</comment>
<organism evidence="2 3">
    <name type="scientific">Streblomastix strix</name>
    <dbReference type="NCBI Taxonomy" id="222440"/>
    <lineage>
        <taxon>Eukaryota</taxon>
        <taxon>Metamonada</taxon>
        <taxon>Preaxostyla</taxon>
        <taxon>Oxymonadida</taxon>
        <taxon>Streblomastigidae</taxon>
        <taxon>Streblomastix</taxon>
    </lineage>
</organism>
<keyword evidence="1" id="KW-1133">Transmembrane helix</keyword>
<name>A0A5J4UJ65_9EUKA</name>
<dbReference type="AlphaFoldDB" id="A0A5J4UJ65"/>
<dbReference type="EMBL" id="SNRW01015570">
    <property type="protein sequence ID" value="KAA6370253.1"/>
    <property type="molecule type" value="Genomic_DNA"/>
</dbReference>
<protein>
    <submittedName>
        <fullName evidence="2">Uncharacterized protein</fullName>
    </submittedName>
</protein>
<proteinExistence type="predicted"/>
<accession>A0A5J4UJ65</accession>
<evidence type="ECO:0000313" key="2">
    <source>
        <dbReference type="EMBL" id="KAA6370253.1"/>
    </source>
</evidence>
<keyword evidence="1" id="KW-0812">Transmembrane</keyword>
<reference evidence="2 3" key="1">
    <citation type="submission" date="2019-03" db="EMBL/GenBank/DDBJ databases">
        <title>Single cell metagenomics reveals metabolic interactions within the superorganism composed of flagellate Streblomastix strix and complex community of Bacteroidetes bacteria on its surface.</title>
        <authorList>
            <person name="Treitli S.C."/>
            <person name="Kolisko M."/>
            <person name="Husnik F."/>
            <person name="Keeling P."/>
            <person name="Hampl V."/>
        </authorList>
    </citation>
    <scope>NUCLEOTIDE SEQUENCE [LARGE SCALE GENOMIC DNA]</scope>
    <source>
        <strain evidence="2">ST1C</strain>
    </source>
</reference>
<dbReference type="Proteomes" id="UP000324800">
    <property type="component" value="Unassembled WGS sequence"/>
</dbReference>
<keyword evidence="1" id="KW-0472">Membrane</keyword>
<sequence>MTNWGGQFRITYFQIKGLQLFVQRGQIDLKMNDFQHPPNFFILYYQYAIKDKATNYSDENFIQFDTGDITNSQTGQPLQQAEIDCFSVAESHRQGLYGLFGFTTKALSQKDISPSITYLIKKGPQIVIYSNKIYTPIHKYENIELEQSCSSQDAVNYIQFTLEREGVVDSTCFPNTIIPESVKKCADGQKYKTILKDYYFGQFRDLSSDDVKDLLLRFGAVLTDEMILVGWKMKEHSNWIAAVRDPISYGYTGYELEIDDEKKYSGYVLFYSPPPSLILILGLVFGIAAVIAIIIIVGLQMLFLQFMLYLPYMLFQLLQFMFQLLFQMLQKEQQPI</sequence>
<feature type="transmembrane region" description="Helical" evidence="1">
    <location>
        <begin position="309"/>
        <end position="326"/>
    </location>
</feature>
<evidence type="ECO:0000256" key="1">
    <source>
        <dbReference type="SAM" id="Phobius"/>
    </source>
</evidence>
<feature type="transmembrane region" description="Helical" evidence="1">
    <location>
        <begin position="277"/>
        <end position="303"/>
    </location>
</feature>